<comment type="similarity">
    <text evidence="5">Belongs to the NRP synthetase family.</text>
</comment>
<protein>
    <recommendedName>
        <fullName evidence="10">Nonribosomal peptide synthetase 2</fullName>
    </recommendedName>
</protein>
<dbReference type="InterPro" id="IPR010071">
    <property type="entry name" value="AA_adenyl_dom"/>
</dbReference>
<dbReference type="Gene3D" id="1.10.1200.10">
    <property type="entry name" value="ACP-like"/>
    <property type="match status" value="6"/>
</dbReference>
<dbReference type="GO" id="GO:0031177">
    <property type="term" value="F:phosphopantetheine binding"/>
    <property type="evidence" value="ECO:0007669"/>
    <property type="project" value="InterPro"/>
</dbReference>
<dbReference type="Proteomes" id="UP000054481">
    <property type="component" value="Unassembled WGS sequence"/>
</dbReference>
<dbReference type="EMBL" id="KQ030591">
    <property type="protein sequence ID" value="KJZ71051.1"/>
    <property type="molecule type" value="Genomic_DNA"/>
</dbReference>
<dbReference type="Gene3D" id="3.30.559.30">
    <property type="entry name" value="Nonribosomal peptide synthetase, condensation domain"/>
    <property type="match status" value="6"/>
</dbReference>
<keyword evidence="9" id="KW-1185">Reference proteome</keyword>
<gene>
    <name evidence="8" type="ORF">HIM_09578</name>
</gene>
<dbReference type="Gene3D" id="3.30.300.30">
    <property type="match status" value="3"/>
</dbReference>
<dbReference type="Gene3D" id="3.30.559.10">
    <property type="entry name" value="Chloramphenicol acetyltransferase-like domain"/>
    <property type="match status" value="6"/>
</dbReference>
<feature type="domain" description="Carrier" evidence="6">
    <location>
        <begin position="4330"/>
        <end position="4403"/>
    </location>
</feature>
<dbReference type="InterPro" id="IPR042099">
    <property type="entry name" value="ANL_N_sf"/>
</dbReference>
<keyword evidence="2" id="KW-0596">Phosphopantetheine</keyword>
<dbReference type="InterPro" id="IPR020806">
    <property type="entry name" value="PKS_PP-bd"/>
</dbReference>
<dbReference type="Pfam" id="PF00501">
    <property type="entry name" value="AMP-binding"/>
    <property type="match status" value="3"/>
</dbReference>
<keyword evidence="4" id="KW-0436">Ligase</keyword>
<dbReference type="CDD" id="cd05918">
    <property type="entry name" value="A_NRPS_SidN3_like"/>
    <property type="match status" value="2"/>
</dbReference>
<dbReference type="PROSITE" id="PS50075">
    <property type="entry name" value="CARRIER"/>
    <property type="match status" value="6"/>
</dbReference>
<dbReference type="InterPro" id="IPR000873">
    <property type="entry name" value="AMP-dep_synth/lig_dom"/>
</dbReference>
<dbReference type="InterPro" id="IPR007110">
    <property type="entry name" value="Ig-like_dom"/>
</dbReference>
<evidence type="ECO:0000259" key="6">
    <source>
        <dbReference type="PROSITE" id="PS50075"/>
    </source>
</evidence>
<dbReference type="InterPro" id="IPR036736">
    <property type="entry name" value="ACP-like_sf"/>
</dbReference>
<comment type="pathway">
    <text evidence="1">Siderophore biosynthesis.</text>
</comment>
<dbReference type="SUPFAM" id="SSF56801">
    <property type="entry name" value="Acetyl-CoA synthetase-like"/>
    <property type="match status" value="3"/>
</dbReference>
<feature type="domain" description="Carrier" evidence="6">
    <location>
        <begin position="532"/>
        <end position="605"/>
    </location>
</feature>
<evidence type="ECO:0000256" key="4">
    <source>
        <dbReference type="ARBA" id="ARBA00022598"/>
    </source>
</evidence>
<dbReference type="Gene3D" id="3.40.50.12780">
    <property type="entry name" value="N-terminal domain of ligase-like"/>
    <property type="match status" value="3"/>
</dbReference>
<dbReference type="InterPro" id="IPR023213">
    <property type="entry name" value="CAT-like_dom_sf"/>
</dbReference>
<feature type="domain" description="Carrier" evidence="6">
    <location>
        <begin position="1595"/>
        <end position="1672"/>
    </location>
</feature>
<dbReference type="Pfam" id="PF00668">
    <property type="entry name" value="Condensation"/>
    <property type="match status" value="6"/>
</dbReference>
<evidence type="ECO:0000256" key="1">
    <source>
        <dbReference type="ARBA" id="ARBA00004924"/>
    </source>
</evidence>
<dbReference type="NCBIfam" id="TIGR01733">
    <property type="entry name" value="AA-adenyl-dom"/>
    <property type="match status" value="3"/>
</dbReference>
<dbReference type="FunFam" id="3.40.50.12780:FF:000024">
    <property type="entry name" value="Nonribosomal siderophore peptide synthase SidC"/>
    <property type="match status" value="2"/>
</dbReference>
<dbReference type="OrthoDB" id="416786at2759"/>
<sequence>MATTSLSILNPEPSRLSGPSLLHHLVSPPSQARALEHLSDYKKTWYSYQQLHSSADAIARLIADARQRAGDTNPELIIPVLIPQSPLLYTCLLGILKAGGTFCPLNIDAPPERIRFILEDVSATVAIVSSCLASKLPPESGVSCIELDQDQIPRESNHTHGDFEQREVTPDDLAYVMYTSGSTGTPKGVGISHLAATQALMAHERHIPVFERFLQFAAPTFDVSVFEIFFPLFRGKTLVSARRNQLLDNLPLVIREMDVDACELTPTVAGSLLRTRSITPCLKVLLTIGEMLNRPVVEEFGGSNARPSLLWAMYGPTEATIHCTLQAALPSDSGTGNIGTPLNTVSCFIIEPRRPDENSTNLKVLPWGEVGELAVGGRQLARGYLNRPEQTSAAFVSSPYGRLYRTGDRARLTPDGKIECLGRLVSGQVKLRGQRIELGEIEQVALNTTGCHGALAAVIESNLILFCAVDDGVTKSNILTHCRKWLPQFMVPGEVVVLPDFPTLSSGKVDAEALKASYREGVMVSLREADDEDNLAENDTVLRLLSSTLNMTVRKHMTLLSAGVDSLSAIKIASGLRRLGFVATATQLLEHKTIADLCSSLEQSDLDSSWLEDSEFSLMADLTQIQAQNPNVKLDEELIDDIIPCTPLQSAMLAETARNPLLYSNEVEFQVGPGFTPEEILNAIQKVAERNDILRTGFVSSPDGYVAVIYKKPCDQYAFSIVSDFQRGLKFINSTELTKPFRAQVRVDEGRRANGLFIQAHHAVYDGWSIDMILSDISTLLDCRDLPPRPQYSIISKRYLRAHKMDAFDPERKFWSQYLLGWNKTPFPKLAARPTLPNESRTTKRRLSISSLEVHRFVQDSEVSSQVLFQASACMMLGGLLGTQDVVIGSVTSGRTAPLDSVEDIIGPCIATLPLRTNLSGLKVYTDLLTHIHASNRAIMKHCGIPLSEVKKLISLRPTESLYDVLFVYQESIVNRIPTVTHFTEVKHLDRLETKLLLEVIPCGDGFTLQATYHSSALTPQMAECILGQMERISKMILGNRRGHIQSSAAFAIDEQSINADKMRFYQGTPDLAAQFQATVRETPSAPGLYFGGSLKAGITSGVTMSYWELNEAANQVARFLHSRGIQVGDVLAIAMHKSPLFYITVLGIIKAGCAYLPVLPATPEDRLRNIFAQARICHCLVDSAISTSFESKNFQIIRMNEVDLGTYLKEDLNIPADPSRLAYVIYTSGTTGIPKGVAVNQKNIVSNIAFLKSIYPISASARPRLLQACSQAFDVSVFEIFFAWHAGMCLCACGNDDLFEDLEGSIRHMQITHLSLTPTVASLISPPNVPDIEFLVTAGEPLTMSLLDQWNDLLWQGYGPSETTNICSVKRMKRGDHTEHLGWTLPNTSTFVLWPGSLETVPLGWVGEFCFGGEQVASGYYNEPGLTDKSFLEHPRFGRIYRSGDVGRMLPDGSLVIIGRLDDQIKLRGQRIEAGEINSTITRTGLANAAVTATMKCNDEVSQQLVSFYVPIHCSSPNLVPFEIDLETNRQLFADLSSRLPSYMVPSYLIPLDRIPMTSSGKVDRRNLQTRFASFDLGYLEAAATCAPSYRDEGSWTTREKVIAEAIAESTKTALTAIKRWTPFAALGIDSISAIGLSRILITKHGMKASISSILQNPTVAQLGRLLDAQDAVKDASDQASSDVHIAGFPDQIRATLACDPADIEDILPCTPLQEAMLSQGRRSYFNKILLRLQVQAKDMMSYWDQMCERHGILRTHFVTTKNARHPIAQVVLRQWRITWKEYIVKVPSLAGAVHEHLECLPEPLDSGTPPLSCAFIRYKGSTFLSLICHHALYDGVAMDNLWREIEALATGGALSSPICYKPFIQNVIRLPQDTKEFWAKELHDFKPSILFTRRTGAEINQCIHTTSLDSSLRETQRSLRDLGVSLLSACQVSWTQLLSVACDCQDITFGNVVNGRTIDIDGVERLVAPCFNTIPIRKKLTGPSQNIEVARSFQDLNARMLRYQFTSIRQIQRIVNSPRRTLFDTLLLLQQPLKEMDASVWTLEEDSGNMDIPLVCEVVPCPNLNSIVVNIHYDISLISGDLAATLADVFKHGFRRLLASPYETLQAKVNLPEVLKTGLSSLAPRRERLGETDLENKGDDWSEVERKIREVISDLSSVPEKRITRHTTIFQLGLDSINAVQIASALKKRGFSVSTSDVIEYADCAGLALRIARAHEEPNASERHGSTILEEFAQAVTEQVKNIVSLEGGKAEAVLPATEMQSAMLLSFMQSNGRQYLNFLTYSVAHDVEIRDLQLGFQALHQRHPMLRTGFVAVKHGLGSFAMIRYAPELHAASLDYIDGQESDNFELRTWKAQARASFLRDIHLPPWKVALVKHGNRASIHLAIHHALYDAQSLREIFQGLEVFIRDGTKPHFSSMEPSLVQVLSRSRDGQEAAAEFWTRHAEQTVVNKFPSMTPLRQESQSLITRETTLSIAFTTLCNAAGKCGVSIQAAVQAAWTRLLASYLGEDSVVFGVTLSGRTTEETDTAPFPCVTTVPVITSNSTSNKELLSRMMTYNAELHKHQFAPLSRIQKWLGHPASPVFDTLVVYQRRDSAQSSYLSLVADEASVEYTVSLEVEPADDCDVYLRLTFDEAVLPKEQASLLLRQFDATIQHLLFQSDGDEYDLHKLRPDIFSITPASTPVISTPVHLLHEFVEHRAQSNPDSTALEFVPGFFDAPSPKKWSYKELDVMGNKVANLLAKTISVGDIVAIHFPKCPEAYFSILGILKAGCAFLALDPCAPKARKEFILSDSGAKCLLMDDEGMLDFDAAIDLLRISDASLQHCSESAPELVGNPLIPDATCYCLYTSGTTGTPKGCEITHDNAVQAMMAFQELFKGHWDSASRWLQFAALHFDVSVLEQYWSWSVGITVVAAPRDVILDDLTYAINKLEITHIDLTPSLARLTHPDEVPSLCKGVFITGGEQLKQEILDKWGPKGVIYNAYGPTEATIGVTMYQRVPINGRPGNIGKQFSNVGSYVFHAGTEIPVLRGAVGELCISGKLVGKGYLNRSKLTEERFPTLADFGERIYRTGDLVRILYDGCFDFLGRADDQVKLRGQRLEIGEINHAIRTGAPEVQDVATIMMRPKSSGKDVLVSFIATQKSQSSMDLAMLHDSDGVGPNARIACLERLPPYMIPTYFLRVPYIPLSPNNKVEAKELRALFEGLSTEELISHSSAAMASLDSHLDKTMLSKITHVISDFSQVPAEKVSPSTSIFDLGVDSITALQLSSLLRNEGFQTASPAKLLKYPILADLVRALASGSTEDSLNLVREAKQHIQACHHRHLPLACRELSASPDDIEYIAPCTPLQQGIIVKALNEENQGAYFNCFELSIHADASIDEVRTAWAGLIDHHAVLRSVFVNTSDGHLQVALRHPRDIWRDVVVGDETDVTEVVSAETKRWVAANAHHIFAPIELVHVHGHGVSAIFIHLFHALYDGNSLQLMSDYASALYRGHSPTSGPSFFETLALGPLQRHDHCMHFWKNHLQNWRPVQLPYQKSPAGQAVTASRTMSSDRLEGLRSQHNVTLQSVALALWVFALQDRIASRVSIGIIVAGRSIDVPGVERTIGPLFNTLPFFIDMSKGYTWGSLIREIHAFNTSVMPFQHVPLNKIQKWCSGGRPIFDNLFAFQVEQSPCSVPSAPWTIDDGPTHPDYPLAFECTRTSNGELRLVLVAKSEYANHEMLEGMLNVVEQATEDARAEDSAIASHIRQEEATVSSNTGPESNEADEAPEFFIWTSNAAMIRNEIAAFAGVPVEHVKPSTTVLELGLDSIDAMKLSTRLRSKGLKIPSSHIMRHRTIPRMMQHIGDVVGQHPLGTERHGPLEQIQSRLFIQARSSGMDMESVESILPPTPLQEAMVAGMIESDYEWYFNHDVLEVADWVDEERLRDAWLSVIESSSILRTGFLEIEDATLDMAYCQVVFRSLTPRITAVSLSDSSELQRAMQDAKRTAFESSGLRHLVQLTFATVGKRRFILLSLAHALYDGWSLNLMYQDLAAAYRGQVRHRTSAEPFLSRMLASRTDDALSFWTGHLAGLRPSILGRLLTDEKRIHEERHRGELTSTNQTSDIAAFCRNKSISMQTLCAASWAMVVAEQVQALDVVFGMVLSGRDSDGDDALLFPTMNTVAMRCILHGSVSNFLQYLEETMADVRSYQALPLRKAQAAAKLSTLQIFNSLFLLQKSPVAEDSSTNMLRSVGGASAVEYPVCIELEPAHDRLRWRIACDSKCFSSRDTESLLEKADKVLRYILEHDAEEILSFHGKAVSICGLPATMIKDETPARDEREAANEKSDEWAWGETATAIRDILGDVSGVSADAIKLSSNLYQLGLDSISAIKVSMLLRKRGINLKPRDLVKTPNLKELARQADMNAQKMKTSTVGTAGPEWTLPADVGMDDLLDESALVPDSIEAVLPATSMQVYMLTAWQNSHGSVFFPDFCYKLGGTFDANRVYEAWQALVDETPVLRTRFIATQSRELPWIQVVTRAKDMRSRLESQPLIQLHITQDEASKALRLRLRIHHALYDGFSLPALVSRLGHLLEKETPLAMPDLSEWTRYCVAPYLPDAQSRRREFWTRYLQGCARKATPARPDVAISERISHFEPAAVGDTAQLRACASQHGIGLQALFLAAVATTLSRQHDQNRSDPILLGVYLANRAAAGHDASSLAAFPTLALAPIKVQTDNSGSLLAVARAVQCDIHAIASDAFAQVGLWELEAWAGVAVDCFVNFLAGVPDDTGHALTPVSQGAPDRSVGSHLDTAPGLLSEPWIRRNSVRDAFPPSVDIEATVQGSSLAVGVFGPRARISDVWAQRFVADTAELLHELGE</sequence>
<feature type="domain" description="Carrier" evidence="6">
    <location>
        <begin position="3226"/>
        <end position="3300"/>
    </location>
</feature>
<dbReference type="SUPFAM" id="SSF52777">
    <property type="entry name" value="CoA-dependent acyltransferases"/>
    <property type="match status" value="12"/>
</dbReference>
<dbReference type="FunFam" id="3.30.300.30:FF:000015">
    <property type="entry name" value="Nonribosomal peptide synthase SidD"/>
    <property type="match status" value="1"/>
</dbReference>
<dbReference type="GO" id="GO:0005737">
    <property type="term" value="C:cytoplasm"/>
    <property type="evidence" value="ECO:0007669"/>
    <property type="project" value="TreeGrafter"/>
</dbReference>
<dbReference type="PROSITE" id="PS00012">
    <property type="entry name" value="PHOSPHOPANTETHEINE"/>
    <property type="match status" value="6"/>
</dbReference>
<feature type="domain" description="Carrier" evidence="6">
    <location>
        <begin position="2141"/>
        <end position="2217"/>
    </location>
</feature>
<dbReference type="FunFam" id="3.30.300.30:FF:000033">
    <property type="entry name" value="Nonribosomal siderophore peptide synthase SidC"/>
    <property type="match status" value="1"/>
</dbReference>
<dbReference type="Pfam" id="PF00550">
    <property type="entry name" value="PP-binding"/>
    <property type="match status" value="6"/>
</dbReference>
<evidence type="ECO:0000259" key="7">
    <source>
        <dbReference type="PROSITE" id="PS50835"/>
    </source>
</evidence>
<dbReference type="InterPro" id="IPR020845">
    <property type="entry name" value="AMP-binding_CS"/>
</dbReference>
<dbReference type="PANTHER" id="PTHR45527:SF1">
    <property type="entry name" value="FATTY ACID SYNTHASE"/>
    <property type="match status" value="1"/>
</dbReference>
<dbReference type="PROSITE" id="PS00455">
    <property type="entry name" value="AMP_BINDING"/>
    <property type="match status" value="2"/>
</dbReference>
<dbReference type="InterPro" id="IPR045851">
    <property type="entry name" value="AMP-bd_C_sf"/>
</dbReference>
<feature type="domain" description="Carrier" evidence="6">
    <location>
        <begin position="3773"/>
        <end position="3846"/>
    </location>
</feature>
<evidence type="ECO:0000256" key="2">
    <source>
        <dbReference type="ARBA" id="ARBA00022450"/>
    </source>
</evidence>
<dbReference type="PROSITE" id="PS50835">
    <property type="entry name" value="IG_LIKE"/>
    <property type="match status" value="1"/>
</dbReference>
<dbReference type="InterPro" id="IPR001242">
    <property type="entry name" value="Condensation_dom"/>
</dbReference>
<reference evidence="8 9" key="1">
    <citation type="journal article" date="2014" name="Genome Biol. Evol.">
        <title>Comparative genomics and transcriptomics analyses reveal divergent lifestyle features of nematode endoparasitic fungus Hirsutella minnesotensis.</title>
        <authorList>
            <person name="Lai Y."/>
            <person name="Liu K."/>
            <person name="Zhang X."/>
            <person name="Zhang X."/>
            <person name="Li K."/>
            <person name="Wang N."/>
            <person name="Shu C."/>
            <person name="Wu Y."/>
            <person name="Wang C."/>
            <person name="Bushley K.E."/>
            <person name="Xiang M."/>
            <person name="Liu X."/>
        </authorList>
    </citation>
    <scope>NUCLEOTIDE SEQUENCE [LARGE SCALE GENOMIC DNA]</scope>
    <source>
        <strain evidence="8 9">3608</strain>
    </source>
</reference>
<proteinExistence type="inferred from homology"/>
<dbReference type="InterPro" id="IPR006162">
    <property type="entry name" value="Ppantetheine_attach_site"/>
</dbReference>
<dbReference type="PANTHER" id="PTHR45527">
    <property type="entry name" value="NONRIBOSOMAL PEPTIDE SYNTHETASE"/>
    <property type="match status" value="1"/>
</dbReference>
<keyword evidence="3" id="KW-0597">Phosphoprotein</keyword>
<dbReference type="GO" id="GO:0010106">
    <property type="term" value="P:cellular response to iron ion starvation"/>
    <property type="evidence" value="ECO:0007669"/>
    <property type="project" value="UniProtKB-ARBA"/>
</dbReference>
<name>A0A0F7ZGK5_9HYPO</name>
<evidence type="ECO:0000256" key="3">
    <source>
        <dbReference type="ARBA" id="ARBA00022553"/>
    </source>
</evidence>
<dbReference type="NCBIfam" id="NF003417">
    <property type="entry name" value="PRK04813.1"/>
    <property type="match status" value="3"/>
</dbReference>
<evidence type="ECO:0000313" key="9">
    <source>
        <dbReference type="Proteomes" id="UP000054481"/>
    </source>
</evidence>
<evidence type="ECO:0000313" key="8">
    <source>
        <dbReference type="EMBL" id="KJZ71051.1"/>
    </source>
</evidence>
<evidence type="ECO:0000256" key="5">
    <source>
        <dbReference type="ARBA" id="ARBA00029454"/>
    </source>
</evidence>
<feature type="domain" description="Ig-like" evidence="7">
    <location>
        <begin position="2454"/>
        <end position="2552"/>
    </location>
</feature>
<accession>A0A0F7ZGK5</accession>
<organism evidence="8 9">
    <name type="scientific">Hirsutella minnesotensis 3608</name>
    <dbReference type="NCBI Taxonomy" id="1043627"/>
    <lineage>
        <taxon>Eukaryota</taxon>
        <taxon>Fungi</taxon>
        <taxon>Dikarya</taxon>
        <taxon>Ascomycota</taxon>
        <taxon>Pezizomycotina</taxon>
        <taxon>Sordariomycetes</taxon>
        <taxon>Hypocreomycetidae</taxon>
        <taxon>Hypocreales</taxon>
        <taxon>Ophiocordycipitaceae</taxon>
        <taxon>Hirsutella</taxon>
    </lineage>
</organism>
<dbReference type="GO" id="GO:0031169">
    <property type="term" value="P:ferrichrome biosynthetic process"/>
    <property type="evidence" value="ECO:0007669"/>
    <property type="project" value="UniProtKB-ARBA"/>
</dbReference>
<dbReference type="GO" id="GO:0016874">
    <property type="term" value="F:ligase activity"/>
    <property type="evidence" value="ECO:0007669"/>
    <property type="project" value="UniProtKB-KW"/>
</dbReference>
<evidence type="ECO:0008006" key="10">
    <source>
        <dbReference type="Google" id="ProtNLM"/>
    </source>
</evidence>
<dbReference type="GO" id="GO:0043041">
    <property type="term" value="P:amino acid activation for nonribosomal peptide biosynthetic process"/>
    <property type="evidence" value="ECO:0007669"/>
    <property type="project" value="TreeGrafter"/>
</dbReference>
<dbReference type="InterPro" id="IPR009081">
    <property type="entry name" value="PP-bd_ACP"/>
</dbReference>
<dbReference type="SMART" id="SM00823">
    <property type="entry name" value="PKS_PP"/>
    <property type="match status" value="5"/>
</dbReference>
<dbReference type="SUPFAM" id="SSF47336">
    <property type="entry name" value="ACP-like"/>
    <property type="match status" value="6"/>
</dbReference>